<dbReference type="Gene3D" id="3.40.50.150">
    <property type="entry name" value="Vaccinia Virus protein VP39"/>
    <property type="match status" value="1"/>
</dbReference>
<dbReference type="EMBL" id="FTNK01000002">
    <property type="protein sequence ID" value="SIQ52989.1"/>
    <property type="molecule type" value="Genomic_DNA"/>
</dbReference>
<evidence type="ECO:0000313" key="1">
    <source>
        <dbReference type="EMBL" id="SIQ52989.1"/>
    </source>
</evidence>
<name>A0ABY1JPB5_9BACL</name>
<dbReference type="SUPFAM" id="SSF53335">
    <property type="entry name" value="S-adenosyl-L-methionine-dependent methyltransferases"/>
    <property type="match status" value="1"/>
</dbReference>
<sequence>MRIDIGCGSNKEKGYLGIDLVEGPEVDIVCDINQGIPLSDNSVEFVMASRVLPYVSDLFAVMSEIQRICVHKAVVCILAPYTHSFYHMSNPTFKQKFDEYTPRYFTGQFFQPTQSPISPEIPDYPAPIPPFDYRLLRMELFYQIPYQQSLYEIEELEMLKTLQANVVHEIMYHFTVSKKEITIQELEFMSRMRYPEPRAVIERRLRSSQQDFF</sequence>
<organism evidence="1 2">
    <name type="scientific">Paenibacillus macquariensis</name>
    <dbReference type="NCBI Taxonomy" id="948756"/>
    <lineage>
        <taxon>Bacteria</taxon>
        <taxon>Bacillati</taxon>
        <taxon>Bacillota</taxon>
        <taxon>Bacilli</taxon>
        <taxon>Bacillales</taxon>
        <taxon>Paenibacillaceae</taxon>
        <taxon>Paenibacillus</taxon>
    </lineage>
</organism>
<dbReference type="RefSeq" id="WP_068581462.1">
    <property type="nucleotide sequence ID" value="NZ_FTNK01000002.1"/>
</dbReference>
<gene>
    <name evidence="1" type="ORF">SAMN05421578_102435</name>
</gene>
<keyword evidence="2" id="KW-1185">Reference proteome</keyword>
<comment type="caution">
    <text evidence="1">The sequence shown here is derived from an EMBL/GenBank/DDBJ whole genome shotgun (WGS) entry which is preliminary data.</text>
</comment>
<accession>A0ABY1JPB5</accession>
<reference evidence="1 2" key="1">
    <citation type="submission" date="2017-01" db="EMBL/GenBank/DDBJ databases">
        <authorList>
            <person name="Varghese N."/>
            <person name="Submissions S."/>
        </authorList>
    </citation>
    <scope>NUCLEOTIDE SEQUENCE [LARGE SCALE GENOMIC DNA]</scope>
    <source>
        <strain evidence="1 2">ATCC 23464</strain>
    </source>
</reference>
<proteinExistence type="predicted"/>
<evidence type="ECO:0008006" key="3">
    <source>
        <dbReference type="Google" id="ProtNLM"/>
    </source>
</evidence>
<evidence type="ECO:0000313" key="2">
    <source>
        <dbReference type="Proteomes" id="UP000186666"/>
    </source>
</evidence>
<dbReference type="Proteomes" id="UP000186666">
    <property type="component" value="Unassembled WGS sequence"/>
</dbReference>
<protein>
    <recommendedName>
        <fullName evidence="3">Methyltransferase type 11 domain-containing protein</fullName>
    </recommendedName>
</protein>
<dbReference type="InterPro" id="IPR029063">
    <property type="entry name" value="SAM-dependent_MTases_sf"/>
</dbReference>